<feature type="region of interest" description="Disordered" evidence="1">
    <location>
        <begin position="1"/>
        <end position="36"/>
    </location>
</feature>
<feature type="compositionally biased region" description="Polar residues" evidence="1">
    <location>
        <begin position="1"/>
        <end position="19"/>
    </location>
</feature>
<accession>A0A329RTF7</accession>
<keyword evidence="3" id="KW-1185">Reference proteome</keyword>
<protein>
    <submittedName>
        <fullName evidence="2">Uncharacterized protein</fullName>
    </submittedName>
</protein>
<sequence>MTSEQSCRTGTSNPMSSVNEEPEEDEPRVDPRGASHHDVIVLDRRVRLLSSFAHDTNDSPARLANNLEEMHRRVDWFETPSTLQRRVVDLERQIAQLRDQLDLLLCLLRVLWLLAVVQSPLGDPAPAPPRSPEQVPNTA</sequence>
<gene>
    <name evidence="2" type="ORF">PC110_g15722</name>
</gene>
<name>A0A329RTF7_9STRA</name>
<dbReference type="AlphaFoldDB" id="A0A329RTF7"/>
<evidence type="ECO:0000256" key="1">
    <source>
        <dbReference type="SAM" id="MobiDB-lite"/>
    </source>
</evidence>
<dbReference type="EMBL" id="MJFZ01000530">
    <property type="protein sequence ID" value="RAW27881.1"/>
    <property type="molecule type" value="Genomic_DNA"/>
</dbReference>
<dbReference type="OrthoDB" id="129367at2759"/>
<dbReference type="Proteomes" id="UP000251314">
    <property type="component" value="Unassembled WGS sequence"/>
</dbReference>
<dbReference type="VEuPathDB" id="FungiDB:PC110_g15722"/>
<evidence type="ECO:0000313" key="2">
    <source>
        <dbReference type="EMBL" id="RAW27881.1"/>
    </source>
</evidence>
<comment type="caution">
    <text evidence="2">The sequence shown here is derived from an EMBL/GenBank/DDBJ whole genome shotgun (WGS) entry which is preliminary data.</text>
</comment>
<evidence type="ECO:0000313" key="3">
    <source>
        <dbReference type="Proteomes" id="UP000251314"/>
    </source>
</evidence>
<proteinExistence type="predicted"/>
<reference evidence="2 3" key="1">
    <citation type="submission" date="2018-01" db="EMBL/GenBank/DDBJ databases">
        <title>Draft genome of the strawberry crown rot pathogen Phytophthora cactorum.</title>
        <authorList>
            <person name="Armitage A.D."/>
            <person name="Lysoe E."/>
            <person name="Nellist C.F."/>
            <person name="Harrison R.J."/>
            <person name="Brurberg M.B."/>
        </authorList>
    </citation>
    <scope>NUCLEOTIDE SEQUENCE [LARGE SCALE GENOMIC DNA]</scope>
    <source>
        <strain evidence="2 3">10300</strain>
    </source>
</reference>
<organism evidence="2 3">
    <name type="scientific">Phytophthora cactorum</name>
    <dbReference type="NCBI Taxonomy" id="29920"/>
    <lineage>
        <taxon>Eukaryota</taxon>
        <taxon>Sar</taxon>
        <taxon>Stramenopiles</taxon>
        <taxon>Oomycota</taxon>
        <taxon>Peronosporomycetes</taxon>
        <taxon>Peronosporales</taxon>
        <taxon>Peronosporaceae</taxon>
        <taxon>Phytophthora</taxon>
    </lineage>
</organism>